<gene>
    <name evidence="1" type="ORF">SPHINGO8BC_60206</name>
</gene>
<reference evidence="1 2" key="1">
    <citation type="submission" date="2019-10" db="EMBL/GenBank/DDBJ databases">
        <authorList>
            <person name="Karimi E."/>
        </authorList>
    </citation>
    <scope>NUCLEOTIDE SEQUENCE [LARGE SCALE GENOMIC DNA]</scope>
    <source>
        <strain evidence="1">Sphingobacterium sp. 8BC</strain>
    </source>
</reference>
<protein>
    <submittedName>
        <fullName evidence="1">Uncharacterized protein</fullName>
    </submittedName>
</protein>
<dbReference type="Proteomes" id="UP000432350">
    <property type="component" value="Unassembled WGS sequence"/>
</dbReference>
<accession>A0A654DGM1</accession>
<evidence type="ECO:0000313" key="2">
    <source>
        <dbReference type="Proteomes" id="UP000432350"/>
    </source>
</evidence>
<proteinExistence type="predicted"/>
<name>A0A654DGM1_SPHMU</name>
<evidence type="ECO:0000313" key="1">
    <source>
        <dbReference type="EMBL" id="VXD04426.1"/>
    </source>
</evidence>
<sequence length="175" mass="20529">MRAGLFRPFLGYKSYLSSMLYNPFEQVTKSSFRELVESGYADFVLQRFEWPDVKEKTGFLLTPYDDKESADQHAHQLGAKEGRALQLPQDADKIESLLETGSGYRIFLNRIKEENWDKRMLKLYEKNIVNYLRTKTRFQRKNPIDILFSLEYGRVVATISDGQTQKKVFAIEILR</sequence>
<dbReference type="AlphaFoldDB" id="A0A654DGM1"/>
<dbReference type="EMBL" id="CABWMV010000025">
    <property type="protein sequence ID" value="VXD04426.1"/>
    <property type="molecule type" value="Genomic_DNA"/>
</dbReference>
<organism evidence="1 2">
    <name type="scientific">Sphingobacterium multivorum</name>
    <dbReference type="NCBI Taxonomy" id="28454"/>
    <lineage>
        <taxon>Bacteria</taxon>
        <taxon>Pseudomonadati</taxon>
        <taxon>Bacteroidota</taxon>
        <taxon>Sphingobacteriia</taxon>
        <taxon>Sphingobacteriales</taxon>
        <taxon>Sphingobacteriaceae</taxon>
        <taxon>Sphingobacterium</taxon>
    </lineage>
</organism>